<dbReference type="Proteomes" id="UP000800036">
    <property type="component" value="Unassembled WGS sequence"/>
</dbReference>
<dbReference type="GO" id="GO:0000155">
    <property type="term" value="F:phosphorelay sensor kinase activity"/>
    <property type="evidence" value="ECO:0007669"/>
    <property type="project" value="InterPro"/>
</dbReference>
<proteinExistence type="predicted"/>
<gene>
    <name evidence="2" type="ORF">BU23DRAFT_166173</name>
</gene>
<dbReference type="OrthoDB" id="21225at2759"/>
<evidence type="ECO:0000259" key="1">
    <source>
        <dbReference type="Pfam" id="PF00512"/>
    </source>
</evidence>
<name>A0A6A5V4Z1_9PLEO</name>
<dbReference type="Gene3D" id="1.10.287.130">
    <property type="match status" value="1"/>
</dbReference>
<dbReference type="CDD" id="cd00082">
    <property type="entry name" value="HisKA"/>
    <property type="match status" value="1"/>
</dbReference>
<organism evidence="2 3">
    <name type="scientific">Bimuria novae-zelandiae CBS 107.79</name>
    <dbReference type="NCBI Taxonomy" id="1447943"/>
    <lineage>
        <taxon>Eukaryota</taxon>
        <taxon>Fungi</taxon>
        <taxon>Dikarya</taxon>
        <taxon>Ascomycota</taxon>
        <taxon>Pezizomycotina</taxon>
        <taxon>Dothideomycetes</taxon>
        <taxon>Pleosporomycetidae</taxon>
        <taxon>Pleosporales</taxon>
        <taxon>Massarineae</taxon>
        <taxon>Didymosphaeriaceae</taxon>
        <taxon>Bimuria</taxon>
    </lineage>
</organism>
<dbReference type="SUPFAM" id="SSF47384">
    <property type="entry name" value="Homodimeric domain of signal transducing histidine kinase"/>
    <property type="match status" value="1"/>
</dbReference>
<keyword evidence="3" id="KW-1185">Reference proteome</keyword>
<protein>
    <recommendedName>
        <fullName evidence="1">Signal transduction histidine kinase dimerisation/phosphoacceptor domain-containing protein</fullName>
    </recommendedName>
</protein>
<dbReference type="InterPro" id="IPR003661">
    <property type="entry name" value="HisK_dim/P_dom"/>
</dbReference>
<dbReference type="EMBL" id="ML976689">
    <property type="protein sequence ID" value="KAF1972114.1"/>
    <property type="molecule type" value="Genomic_DNA"/>
</dbReference>
<sequence>MYCGSLPVPSLDAQRKATPHDVVLLQPPFSKAQQMSLARLADWIVADIVHSARSRRQRERRRMMELMSIAQKQIENNKNFKAVVLDMLRTVYPEATIDIHTSTDEALVLEGGTEVPTNQIEHDLWEDSEYFDYLIEQFNHLDPVAPRVVRVVAAQCASQSVPTYLAVGSKDYRVVFYDIDSSFVHMASQMLCRGWQSAALREALDAKENFLRGITHQFRTPIHGILGSVELLAEELGLREMAVSCTDSRRGSFNSTVSGTTRILWPISRPYEAPQENSSLPSIVYSENMREEFEKFKAHYGKRKRFLDTLENVDEPLVCPTYCITSRNWMPLREPCVNG</sequence>
<evidence type="ECO:0000313" key="3">
    <source>
        <dbReference type="Proteomes" id="UP000800036"/>
    </source>
</evidence>
<feature type="domain" description="Signal transduction histidine kinase dimerisation/phosphoacceptor" evidence="1">
    <location>
        <begin position="206"/>
        <end position="240"/>
    </location>
</feature>
<dbReference type="AlphaFoldDB" id="A0A6A5V4Z1"/>
<reference evidence="2" key="1">
    <citation type="journal article" date="2020" name="Stud. Mycol.">
        <title>101 Dothideomycetes genomes: a test case for predicting lifestyles and emergence of pathogens.</title>
        <authorList>
            <person name="Haridas S."/>
            <person name="Albert R."/>
            <person name="Binder M."/>
            <person name="Bloem J."/>
            <person name="Labutti K."/>
            <person name="Salamov A."/>
            <person name="Andreopoulos B."/>
            <person name="Baker S."/>
            <person name="Barry K."/>
            <person name="Bills G."/>
            <person name="Bluhm B."/>
            <person name="Cannon C."/>
            <person name="Castanera R."/>
            <person name="Culley D."/>
            <person name="Daum C."/>
            <person name="Ezra D."/>
            <person name="Gonzalez J."/>
            <person name="Henrissat B."/>
            <person name="Kuo A."/>
            <person name="Liang C."/>
            <person name="Lipzen A."/>
            <person name="Lutzoni F."/>
            <person name="Magnuson J."/>
            <person name="Mondo S."/>
            <person name="Nolan M."/>
            <person name="Ohm R."/>
            <person name="Pangilinan J."/>
            <person name="Park H.-J."/>
            <person name="Ramirez L."/>
            <person name="Alfaro M."/>
            <person name="Sun H."/>
            <person name="Tritt A."/>
            <person name="Yoshinaga Y."/>
            <person name="Zwiers L.-H."/>
            <person name="Turgeon B."/>
            <person name="Goodwin S."/>
            <person name="Spatafora J."/>
            <person name="Crous P."/>
            <person name="Grigoriev I."/>
        </authorList>
    </citation>
    <scope>NUCLEOTIDE SEQUENCE</scope>
    <source>
        <strain evidence="2">CBS 107.79</strain>
    </source>
</reference>
<evidence type="ECO:0000313" key="2">
    <source>
        <dbReference type="EMBL" id="KAF1972114.1"/>
    </source>
</evidence>
<dbReference type="Pfam" id="PF00512">
    <property type="entry name" value="HisKA"/>
    <property type="match status" value="1"/>
</dbReference>
<accession>A0A6A5V4Z1</accession>
<dbReference type="InterPro" id="IPR036097">
    <property type="entry name" value="HisK_dim/P_sf"/>
</dbReference>